<dbReference type="SUPFAM" id="SSF52266">
    <property type="entry name" value="SGNH hydrolase"/>
    <property type="match status" value="1"/>
</dbReference>
<dbReference type="InterPro" id="IPR013830">
    <property type="entry name" value="SGNH_hydro"/>
</dbReference>
<name>A0A2M9C6P6_9FLAO</name>
<evidence type="ECO:0000313" key="2">
    <source>
        <dbReference type="EMBL" id="PJJ66521.1"/>
    </source>
</evidence>
<evidence type="ECO:0000313" key="3">
    <source>
        <dbReference type="Proteomes" id="UP000228740"/>
    </source>
</evidence>
<dbReference type="PROSITE" id="PS51257">
    <property type="entry name" value="PROKAR_LIPOPROTEIN"/>
    <property type="match status" value="1"/>
</dbReference>
<dbReference type="Gene3D" id="3.40.50.1110">
    <property type="entry name" value="SGNH hydrolase"/>
    <property type="match status" value="1"/>
</dbReference>
<organism evidence="2 3">
    <name type="scientific">Chryseobacterium geocarposphaerae</name>
    <dbReference type="NCBI Taxonomy" id="1416776"/>
    <lineage>
        <taxon>Bacteria</taxon>
        <taxon>Pseudomonadati</taxon>
        <taxon>Bacteroidota</taxon>
        <taxon>Flavobacteriia</taxon>
        <taxon>Flavobacteriales</taxon>
        <taxon>Weeksellaceae</taxon>
        <taxon>Chryseobacterium group</taxon>
        <taxon>Chryseobacterium</taxon>
    </lineage>
</organism>
<dbReference type="InterPro" id="IPR053140">
    <property type="entry name" value="GDSL_Rv0518-like"/>
</dbReference>
<dbReference type="PANTHER" id="PTHR43784:SF2">
    <property type="entry name" value="GDSL-LIKE LIPASE_ACYLHYDROLASE, PUTATIVE (AFU_ORTHOLOGUE AFUA_2G00820)-RELATED"/>
    <property type="match status" value="1"/>
</dbReference>
<dbReference type="CDD" id="cd01830">
    <property type="entry name" value="XynE_like"/>
    <property type="match status" value="1"/>
</dbReference>
<dbReference type="Pfam" id="PF13472">
    <property type="entry name" value="Lipase_GDSL_2"/>
    <property type="match status" value="1"/>
</dbReference>
<dbReference type="AlphaFoldDB" id="A0A2M9C6P6"/>
<feature type="domain" description="SGNH hydrolase-type esterase" evidence="1">
    <location>
        <begin position="206"/>
        <end position="394"/>
    </location>
</feature>
<keyword evidence="3" id="KW-1185">Reference proteome</keyword>
<protein>
    <submittedName>
        <fullName evidence="2">Lysophospholipase L1-like esterase</fullName>
    </submittedName>
</protein>
<dbReference type="InterPro" id="IPR036514">
    <property type="entry name" value="SGNH_hydro_sf"/>
</dbReference>
<gene>
    <name evidence="2" type="ORF">CLV73_0506</name>
</gene>
<proteinExistence type="predicted"/>
<dbReference type="EMBL" id="PGFD01000001">
    <property type="protein sequence ID" value="PJJ66521.1"/>
    <property type="molecule type" value="Genomic_DNA"/>
</dbReference>
<sequence length="406" mass="45167">MCFKSLYIFIISGFLFSCSSSQSLEKQSSKDRWLTTWATAPQLVEPNNLPPEPGLSGNTLRQIVRVSVGGKKLRLRFSNKYSMDSLEVKAVSIAVPSNSCNVNANTIRSLTFEKKNNFKIAPGADIYSDELNFDLKSNSLLAITISYAKVTQSITGHPGSRTTSFIVNGKQSNVAAFKNPVKTDHWYSLFNIDVKTAKPSYAVAIMGNSITDGRGSGTNRQNRWPDILSQRLLANPNTHNVSVLNFGIGGNCVVRGGLGPTALDRFDYNILNQQGVKWLIILEGVNDLGGTRNAEDASKRAEELIAAYQVMIDKAHANGIKVYGATILPFAKSFYDKPFRIEAWKKVNDWIRNSGKYDAVIDFAKHMQSENPEVILNDMHDHDFLHPNEAGYRRMGEFVDLNLFKN</sequence>
<accession>A0A2M9C6P6</accession>
<dbReference type="OrthoDB" id="9794725at2"/>
<evidence type="ECO:0000259" key="1">
    <source>
        <dbReference type="Pfam" id="PF13472"/>
    </source>
</evidence>
<dbReference type="RefSeq" id="WP_100375303.1">
    <property type="nucleotide sequence ID" value="NZ_PGFD01000001.1"/>
</dbReference>
<dbReference type="PANTHER" id="PTHR43784">
    <property type="entry name" value="GDSL-LIKE LIPASE/ACYLHYDROLASE, PUTATIVE (AFU_ORTHOLOGUE AFUA_2G00820)-RELATED"/>
    <property type="match status" value="1"/>
</dbReference>
<dbReference type="Proteomes" id="UP000228740">
    <property type="component" value="Unassembled WGS sequence"/>
</dbReference>
<reference evidence="2 3" key="1">
    <citation type="submission" date="2017-11" db="EMBL/GenBank/DDBJ databases">
        <title>Genomic Encyclopedia of Archaeal and Bacterial Type Strains, Phase II (KMG-II): From Individual Species to Whole Genera.</title>
        <authorList>
            <person name="Goeker M."/>
        </authorList>
    </citation>
    <scope>NUCLEOTIDE SEQUENCE [LARGE SCALE GENOMIC DNA]</scope>
    <source>
        <strain evidence="2 3">DSM 27617</strain>
    </source>
</reference>
<dbReference type="GO" id="GO:0016788">
    <property type="term" value="F:hydrolase activity, acting on ester bonds"/>
    <property type="evidence" value="ECO:0007669"/>
    <property type="project" value="UniProtKB-ARBA"/>
</dbReference>
<comment type="caution">
    <text evidence="2">The sequence shown here is derived from an EMBL/GenBank/DDBJ whole genome shotgun (WGS) entry which is preliminary data.</text>
</comment>